<dbReference type="Proteomes" id="UP000503162">
    <property type="component" value="Chromosome"/>
</dbReference>
<proteinExistence type="predicted"/>
<feature type="compositionally biased region" description="Basic and acidic residues" evidence="1">
    <location>
        <begin position="120"/>
        <end position="135"/>
    </location>
</feature>
<feature type="region of interest" description="Disordered" evidence="1">
    <location>
        <begin position="220"/>
        <end position="245"/>
    </location>
</feature>
<evidence type="ECO:0000313" key="2">
    <source>
        <dbReference type="EMBL" id="QIM51620.1"/>
    </source>
</evidence>
<feature type="compositionally biased region" description="Low complexity" evidence="1">
    <location>
        <begin position="87"/>
        <end position="99"/>
    </location>
</feature>
<feature type="region of interest" description="Disordered" evidence="1">
    <location>
        <begin position="1"/>
        <end position="53"/>
    </location>
</feature>
<keyword evidence="3" id="KW-1185">Reference proteome</keyword>
<protein>
    <recommendedName>
        <fullName evidence="4">Scaffolding protein</fullName>
    </recommendedName>
</protein>
<name>A0A6G8IF61_9BURK</name>
<accession>A0A6G8IF61</accession>
<sequence>MPDELLAGQDTPASSEAQTPAPAQPMAGAENTGAETVESQENQTPNEPKKVTLTEEELADRIERATAKAAAKAERRALREATERLNRAAMQQAQPAQPQNDGKPQRGQYADEESYFDALTDWKLEQRDRTEKQAKQQEQIQQVAQKTERLYAEAEKIPGFDRDDFDSLPLTPVIAQAINDSDVAPKLMAYMAQHPEDVARIGALPPARQAVEIGKLEVKLSTTAKPPKSPAPIDPIGGGSSPVKSLTNMSAEDYYQARMKQRPVWARR</sequence>
<evidence type="ECO:0008006" key="4">
    <source>
        <dbReference type="Google" id="ProtNLM"/>
    </source>
</evidence>
<dbReference type="RefSeq" id="WP_166225657.1">
    <property type="nucleotide sequence ID" value="NZ_CP049989.1"/>
</dbReference>
<evidence type="ECO:0000313" key="3">
    <source>
        <dbReference type="Proteomes" id="UP000503162"/>
    </source>
</evidence>
<feature type="region of interest" description="Disordered" evidence="1">
    <location>
        <begin position="65"/>
        <end position="138"/>
    </location>
</feature>
<reference evidence="2 3" key="1">
    <citation type="submission" date="2020-03" db="EMBL/GenBank/DDBJ databases">
        <title>Hydrogenophaga sp. nov. isolated from cyanobacterial mat.</title>
        <authorList>
            <person name="Thorat V."/>
            <person name="Kirdat K."/>
            <person name="Tiwarekar B."/>
            <person name="Costa E.D."/>
            <person name="Yadav A."/>
        </authorList>
    </citation>
    <scope>NUCLEOTIDE SEQUENCE [LARGE SCALE GENOMIC DNA]</scope>
    <source>
        <strain evidence="2 3">BA0156</strain>
    </source>
</reference>
<feature type="compositionally biased region" description="Basic and acidic residues" evidence="1">
    <location>
        <begin position="65"/>
        <end position="86"/>
    </location>
</feature>
<organism evidence="2 3">
    <name type="scientific">Hydrogenophaga crocea</name>
    <dbReference type="NCBI Taxonomy" id="2716225"/>
    <lineage>
        <taxon>Bacteria</taxon>
        <taxon>Pseudomonadati</taxon>
        <taxon>Pseudomonadota</taxon>
        <taxon>Betaproteobacteria</taxon>
        <taxon>Burkholderiales</taxon>
        <taxon>Comamonadaceae</taxon>
        <taxon>Hydrogenophaga</taxon>
    </lineage>
</organism>
<feature type="compositionally biased region" description="Polar residues" evidence="1">
    <location>
        <begin position="33"/>
        <end position="46"/>
    </location>
</feature>
<dbReference type="EMBL" id="CP049989">
    <property type="protein sequence ID" value="QIM51620.1"/>
    <property type="molecule type" value="Genomic_DNA"/>
</dbReference>
<dbReference type="KEGG" id="hcz:G9Q37_05440"/>
<dbReference type="AlphaFoldDB" id="A0A6G8IF61"/>
<evidence type="ECO:0000256" key="1">
    <source>
        <dbReference type="SAM" id="MobiDB-lite"/>
    </source>
</evidence>
<gene>
    <name evidence="2" type="ORF">G9Q37_05440</name>
</gene>